<name>A0ABX6SRI8_9ACTN</name>
<feature type="region of interest" description="Disordered" evidence="1">
    <location>
        <begin position="44"/>
        <end position="73"/>
    </location>
</feature>
<dbReference type="Pfam" id="PF07705">
    <property type="entry name" value="CARDB"/>
    <property type="match status" value="1"/>
</dbReference>
<accession>A0ABX6SRI8</accession>
<dbReference type="InterPro" id="IPR011635">
    <property type="entry name" value="CARDB"/>
</dbReference>
<gene>
    <name evidence="4" type="ORF">H9L21_13035</name>
</gene>
<organism evidence="4 5">
    <name type="scientific">Aeromicrobium senzhongii</name>
    <dbReference type="NCBI Taxonomy" id="2663859"/>
    <lineage>
        <taxon>Bacteria</taxon>
        <taxon>Bacillati</taxon>
        <taxon>Actinomycetota</taxon>
        <taxon>Actinomycetes</taxon>
        <taxon>Propionibacteriales</taxon>
        <taxon>Nocardioidaceae</taxon>
        <taxon>Aeromicrobium</taxon>
    </lineage>
</organism>
<evidence type="ECO:0000313" key="4">
    <source>
        <dbReference type="EMBL" id="QNL94004.1"/>
    </source>
</evidence>
<dbReference type="EMBL" id="CP060587">
    <property type="protein sequence ID" value="QNL94004.1"/>
    <property type="molecule type" value="Genomic_DNA"/>
</dbReference>
<evidence type="ECO:0000256" key="1">
    <source>
        <dbReference type="SAM" id="MobiDB-lite"/>
    </source>
</evidence>
<feature type="signal peptide" evidence="2">
    <location>
        <begin position="1"/>
        <end position="30"/>
    </location>
</feature>
<feature type="region of interest" description="Disordered" evidence="1">
    <location>
        <begin position="339"/>
        <end position="370"/>
    </location>
</feature>
<keyword evidence="5" id="KW-1185">Reference proteome</keyword>
<proteinExistence type="predicted"/>
<feature type="compositionally biased region" description="Polar residues" evidence="1">
    <location>
        <begin position="339"/>
        <end position="359"/>
    </location>
</feature>
<dbReference type="Proteomes" id="UP000515871">
    <property type="component" value="Chromosome"/>
</dbReference>
<feature type="chain" id="PRO_5045855398" description="CARDB domain-containing protein" evidence="2">
    <location>
        <begin position="31"/>
        <end position="370"/>
    </location>
</feature>
<evidence type="ECO:0000313" key="5">
    <source>
        <dbReference type="Proteomes" id="UP000515871"/>
    </source>
</evidence>
<keyword evidence="2" id="KW-0732">Signal</keyword>
<sequence length="370" mass="40310">MRRRVCVLAMAVGAGAGVVVSVVGPVPAHAAAAKRPDLVVTSVSASPTQVAPGGSLKVRDTTRNRGRRAAPRSVTRYVLSTDTKLDRRDVRLRDRVVKRLKPRRGDTTRALTVRVPAATKPGRYRLLACADARKKVRESNERNNCRATRTRLTVVRAASTWPSSGWVQVDVSARVDVAERSMSRSAGFATADQQDIRLDGAGTGWLQFAKGRPVSLAWLWSKATAAGTRMHESHGQTDTSCRWDASTKFTRSAPLDVQRDGAPAGGTIEFPGTQHGPRAAFGLQQTLGSVETPRLDCVGQNIGNVSPVPRLELREYWWHQKPDYTIAWSSATSKVTWRQSGRTTYTSPGGTATESQSYQADGVLTLRPKR</sequence>
<dbReference type="RefSeq" id="WP_154596547.1">
    <property type="nucleotide sequence ID" value="NZ_CP060587.1"/>
</dbReference>
<reference evidence="4 5" key="1">
    <citation type="submission" date="2020-08" db="EMBL/GenBank/DDBJ databases">
        <title>Novel species in genus Aeromicrobium.</title>
        <authorList>
            <person name="Zhang G."/>
        </authorList>
    </citation>
    <scope>NUCLEOTIDE SEQUENCE [LARGE SCALE GENOMIC DNA]</scope>
    <source>
        <strain evidence="5">zg-629</strain>
    </source>
</reference>
<feature type="domain" description="CARDB" evidence="3">
    <location>
        <begin position="35"/>
        <end position="147"/>
    </location>
</feature>
<dbReference type="Gene3D" id="2.60.40.10">
    <property type="entry name" value="Immunoglobulins"/>
    <property type="match status" value="1"/>
</dbReference>
<evidence type="ECO:0000259" key="3">
    <source>
        <dbReference type="Pfam" id="PF07705"/>
    </source>
</evidence>
<evidence type="ECO:0000256" key="2">
    <source>
        <dbReference type="SAM" id="SignalP"/>
    </source>
</evidence>
<protein>
    <recommendedName>
        <fullName evidence="3">CARDB domain-containing protein</fullName>
    </recommendedName>
</protein>
<dbReference type="InterPro" id="IPR013783">
    <property type="entry name" value="Ig-like_fold"/>
</dbReference>